<dbReference type="Proteomes" id="UP001490365">
    <property type="component" value="Unassembled WGS sequence"/>
</dbReference>
<dbReference type="EMBL" id="JBEOZM010000006">
    <property type="protein sequence ID" value="MER6268801.1"/>
    <property type="molecule type" value="Genomic_DNA"/>
</dbReference>
<reference evidence="1 2" key="1">
    <citation type="submission" date="2024-06" db="EMBL/GenBank/DDBJ databases">
        <title>The Natural Products Discovery Center: Release of the First 8490 Sequenced Strains for Exploring Actinobacteria Biosynthetic Diversity.</title>
        <authorList>
            <person name="Kalkreuter E."/>
            <person name="Kautsar S.A."/>
            <person name="Yang D."/>
            <person name="Bader C.D."/>
            <person name="Teijaro C.N."/>
            <person name="Fluegel L."/>
            <person name="Davis C.M."/>
            <person name="Simpson J.R."/>
            <person name="Lauterbach L."/>
            <person name="Steele A.D."/>
            <person name="Gui C."/>
            <person name="Meng S."/>
            <person name="Li G."/>
            <person name="Viehrig K."/>
            <person name="Ye F."/>
            <person name="Su P."/>
            <person name="Kiefer A.F."/>
            <person name="Nichols A."/>
            <person name="Cepeda A.J."/>
            <person name="Yan W."/>
            <person name="Fan B."/>
            <person name="Jiang Y."/>
            <person name="Adhikari A."/>
            <person name="Zheng C.-J."/>
            <person name="Schuster L."/>
            <person name="Cowan T.M."/>
            <person name="Smanski M.J."/>
            <person name="Chevrette M.G."/>
            <person name="De Carvalho L.P.S."/>
            <person name="Shen B."/>
        </authorList>
    </citation>
    <scope>NUCLEOTIDE SEQUENCE [LARGE SCALE GENOMIC DNA]</scope>
    <source>
        <strain evidence="1 2">NPDC001694</strain>
    </source>
</reference>
<evidence type="ECO:0008006" key="3">
    <source>
        <dbReference type="Google" id="ProtNLM"/>
    </source>
</evidence>
<accession>A0ABV1TFI6</accession>
<sequence>MPRRGSARPLTALLAAVGIVAGVLVGRPGLETVTGCGSSGDLYPSQTARDWVSYADHVVVAGPTGERETNRRTYPKGTVAYATDRLVTFRTDRTLWSRPSPRHALGTTFDLVAPGWEVYRSSGTRVAEMATDSPRFQVGHTYLLALRRDQGGWVVLGEGAAVPFDDHTGDQGEWCGRVLSKEDVAAGERFSRHDDHSLEKALLGQDEQAAERALDRAARG</sequence>
<evidence type="ECO:0000313" key="2">
    <source>
        <dbReference type="Proteomes" id="UP001490365"/>
    </source>
</evidence>
<dbReference type="RefSeq" id="WP_351957401.1">
    <property type="nucleotide sequence ID" value="NZ_JBEOZM010000006.1"/>
</dbReference>
<proteinExistence type="predicted"/>
<protein>
    <recommendedName>
        <fullName evidence="3">Secreted protein</fullName>
    </recommendedName>
</protein>
<evidence type="ECO:0000313" key="1">
    <source>
        <dbReference type="EMBL" id="MER6268801.1"/>
    </source>
</evidence>
<comment type="caution">
    <text evidence="1">The sequence shown here is derived from an EMBL/GenBank/DDBJ whole genome shotgun (WGS) entry which is preliminary data.</text>
</comment>
<organism evidence="1 2">
    <name type="scientific">Streptomyces sp. 900105755</name>
    <dbReference type="NCBI Taxonomy" id="3154389"/>
    <lineage>
        <taxon>Bacteria</taxon>
        <taxon>Bacillati</taxon>
        <taxon>Actinomycetota</taxon>
        <taxon>Actinomycetes</taxon>
        <taxon>Kitasatosporales</taxon>
        <taxon>Streptomycetaceae</taxon>
        <taxon>Streptomyces</taxon>
    </lineage>
</organism>
<name>A0ABV1TFI6_9ACTN</name>
<gene>
    <name evidence="1" type="ORF">ABT211_16090</name>
</gene>
<keyword evidence="2" id="KW-1185">Reference proteome</keyword>